<gene>
    <name evidence="3" type="ORF">AWC19_26820</name>
</gene>
<dbReference type="PANTHER" id="PTHR43639">
    <property type="entry name" value="OXIDOREDUCTASE, SHORT-CHAIN DEHYDROGENASE/REDUCTASE FAMILY (AFU_ORTHOLOGUE AFUA_5G02870)"/>
    <property type="match status" value="1"/>
</dbReference>
<comment type="similarity">
    <text evidence="1">Belongs to the short-chain dehydrogenases/reductases (SDR) family.</text>
</comment>
<evidence type="ECO:0000256" key="1">
    <source>
        <dbReference type="ARBA" id="ARBA00006484"/>
    </source>
</evidence>
<dbReference type="Pfam" id="PF13561">
    <property type="entry name" value="adh_short_C2"/>
    <property type="match status" value="1"/>
</dbReference>
<dbReference type="PANTHER" id="PTHR43639:SF1">
    <property type="entry name" value="SHORT-CHAIN DEHYDROGENASE_REDUCTASE FAMILY PROTEIN"/>
    <property type="match status" value="1"/>
</dbReference>
<keyword evidence="4" id="KW-1185">Reference proteome</keyword>
<dbReference type="InterPro" id="IPR002347">
    <property type="entry name" value="SDR_fam"/>
</dbReference>
<protein>
    <submittedName>
        <fullName evidence="3">2,3-dihydroxy-2,3-dihydro-p-cumate dehydrogenase</fullName>
    </submittedName>
</protein>
<dbReference type="OrthoDB" id="9787298at2"/>
<dbReference type="InterPro" id="IPR036291">
    <property type="entry name" value="NAD(P)-bd_dom_sf"/>
</dbReference>
<dbReference type="Gene3D" id="3.40.50.720">
    <property type="entry name" value="NAD(P)-binding Rossmann-like Domain"/>
    <property type="match status" value="1"/>
</dbReference>
<dbReference type="AlphaFoldDB" id="A0A1X1ZWP7"/>
<dbReference type="SUPFAM" id="SSF51735">
    <property type="entry name" value="NAD(P)-binding Rossmann-fold domains"/>
    <property type="match status" value="1"/>
</dbReference>
<dbReference type="PRINTS" id="PR00081">
    <property type="entry name" value="GDHRDH"/>
</dbReference>
<proteinExistence type="inferred from homology"/>
<accession>A0A1X1ZWP7</accession>
<dbReference type="EMBL" id="LQPJ01000058">
    <property type="protein sequence ID" value="ORW28672.1"/>
    <property type="molecule type" value="Genomic_DNA"/>
</dbReference>
<comment type="caution">
    <text evidence="3">The sequence shown here is derived from an EMBL/GenBank/DDBJ whole genome shotgun (WGS) entry which is preliminary data.</text>
</comment>
<organism evidence="3 4">
    <name type="scientific">Mycobacterium palustre</name>
    <dbReference type="NCBI Taxonomy" id="153971"/>
    <lineage>
        <taxon>Bacteria</taxon>
        <taxon>Bacillati</taxon>
        <taxon>Actinomycetota</taxon>
        <taxon>Actinomycetes</taxon>
        <taxon>Mycobacteriales</taxon>
        <taxon>Mycobacteriaceae</taxon>
        <taxon>Mycobacterium</taxon>
        <taxon>Mycobacterium simiae complex</taxon>
    </lineage>
</organism>
<evidence type="ECO:0000313" key="3">
    <source>
        <dbReference type="EMBL" id="ORW28672.1"/>
    </source>
</evidence>
<dbReference type="FunFam" id="3.40.50.720:FF:000084">
    <property type="entry name" value="Short-chain dehydrogenase reductase"/>
    <property type="match status" value="1"/>
</dbReference>
<evidence type="ECO:0000256" key="2">
    <source>
        <dbReference type="ARBA" id="ARBA00023002"/>
    </source>
</evidence>
<name>A0A1X1ZWP7_9MYCO</name>
<dbReference type="PROSITE" id="PS00061">
    <property type="entry name" value="ADH_SHORT"/>
    <property type="match status" value="1"/>
</dbReference>
<dbReference type="InterPro" id="IPR020904">
    <property type="entry name" value="Sc_DH/Rdtase_CS"/>
</dbReference>
<dbReference type="PRINTS" id="PR00080">
    <property type="entry name" value="SDRFAMILY"/>
</dbReference>
<keyword evidence="2" id="KW-0560">Oxidoreductase</keyword>
<dbReference type="Proteomes" id="UP000193529">
    <property type="component" value="Unassembled WGS sequence"/>
</dbReference>
<evidence type="ECO:0000313" key="4">
    <source>
        <dbReference type="Proteomes" id="UP000193529"/>
    </source>
</evidence>
<sequence>MSEALRARTAIVTGAASGIGLGIVERLIAEGARVFAATRSSEELEKVTHHASISGGFVGELHEPGVADELVNAALGALGHVDILVNNAGGGVIRPTLEHTEETLQATIDNNLWTTIRCVRAILPHMVSRRCGRIINIGADSVRTGLMDHAMYNAAKGGVHAMVTGLAREFAGSGITANTVAPCYVLTPELSELFQSGNAPPRLEEVVEQGTAIVPLGRPGAPADIAATVAFLAGADNEFITGQTIYVNGGASMG</sequence>
<dbReference type="STRING" id="153971.AWC19_26820"/>
<dbReference type="GO" id="GO:0016491">
    <property type="term" value="F:oxidoreductase activity"/>
    <property type="evidence" value="ECO:0007669"/>
    <property type="project" value="UniProtKB-KW"/>
</dbReference>
<reference evidence="3 4" key="1">
    <citation type="submission" date="2016-01" db="EMBL/GenBank/DDBJ databases">
        <title>The new phylogeny of the genus Mycobacterium.</title>
        <authorList>
            <person name="Tarcisio F."/>
            <person name="Conor M."/>
            <person name="Antonella G."/>
            <person name="Elisabetta G."/>
            <person name="Giulia F.S."/>
            <person name="Sara T."/>
            <person name="Anna F."/>
            <person name="Clotilde B."/>
            <person name="Roberto B."/>
            <person name="Veronica D.S."/>
            <person name="Fabio R."/>
            <person name="Monica P."/>
            <person name="Olivier J."/>
            <person name="Enrico T."/>
            <person name="Nicola S."/>
        </authorList>
    </citation>
    <scope>NUCLEOTIDE SEQUENCE [LARGE SCALE GENOMIC DNA]</scope>
    <source>
        <strain evidence="3 4">DSM 44572</strain>
    </source>
</reference>
<dbReference type="RefSeq" id="WP_085076903.1">
    <property type="nucleotide sequence ID" value="NZ_LQPJ01000058.1"/>
</dbReference>